<keyword evidence="2" id="KW-0255">Endonuclease</keyword>
<evidence type="ECO:0000313" key="3">
    <source>
        <dbReference type="Proteomes" id="UP000589036"/>
    </source>
</evidence>
<dbReference type="InterPro" id="IPR008538">
    <property type="entry name" value="Uma2"/>
</dbReference>
<dbReference type="EMBL" id="JACCCC010000001">
    <property type="protein sequence ID" value="NYE47438.1"/>
    <property type="molecule type" value="Genomic_DNA"/>
</dbReference>
<comment type="caution">
    <text evidence="2">The sequence shown here is derived from an EMBL/GenBank/DDBJ whole genome shotgun (WGS) entry which is preliminary data.</text>
</comment>
<dbReference type="SUPFAM" id="SSF52980">
    <property type="entry name" value="Restriction endonuclease-like"/>
    <property type="match status" value="1"/>
</dbReference>
<keyword evidence="2" id="KW-0540">Nuclease</keyword>
<keyword evidence="2" id="KW-0378">Hydrolase</keyword>
<dbReference type="Gene3D" id="3.90.1570.10">
    <property type="entry name" value="tt1808, chain A"/>
    <property type="match status" value="1"/>
</dbReference>
<proteinExistence type="predicted"/>
<reference evidence="2 3" key="1">
    <citation type="submission" date="2020-07" db="EMBL/GenBank/DDBJ databases">
        <title>Sequencing the genomes of 1000 actinobacteria strains.</title>
        <authorList>
            <person name="Klenk H.-P."/>
        </authorList>
    </citation>
    <scope>NUCLEOTIDE SEQUENCE [LARGE SCALE GENOMIC DNA]</scope>
    <source>
        <strain evidence="2 3">CXB654</strain>
    </source>
</reference>
<dbReference type="PANTHER" id="PTHR35400:SF3">
    <property type="entry name" value="SLL1072 PROTEIN"/>
    <property type="match status" value="1"/>
</dbReference>
<organism evidence="2 3">
    <name type="scientific">Spinactinospora alkalitolerans</name>
    <dbReference type="NCBI Taxonomy" id="687207"/>
    <lineage>
        <taxon>Bacteria</taxon>
        <taxon>Bacillati</taxon>
        <taxon>Actinomycetota</taxon>
        <taxon>Actinomycetes</taxon>
        <taxon>Streptosporangiales</taxon>
        <taxon>Nocardiopsidaceae</taxon>
        <taxon>Spinactinospora</taxon>
    </lineage>
</organism>
<evidence type="ECO:0000259" key="1">
    <source>
        <dbReference type="Pfam" id="PF05685"/>
    </source>
</evidence>
<evidence type="ECO:0000313" key="2">
    <source>
        <dbReference type="EMBL" id="NYE47438.1"/>
    </source>
</evidence>
<sequence>MTVTLGPRQRPEPDVLVVRAEGEGGMEQSSYRPEAVELAVEVVSPDSEERDRERKPQLYARAGITHFWRVEEVSGRPTVYVYELDPATGAYALTGIHHDRLKLTVPFDIDIDLAEIDRL</sequence>
<keyword evidence="3" id="KW-1185">Reference proteome</keyword>
<dbReference type="PANTHER" id="PTHR35400">
    <property type="entry name" value="SLR1083 PROTEIN"/>
    <property type="match status" value="1"/>
</dbReference>
<dbReference type="GO" id="GO:0004519">
    <property type="term" value="F:endonuclease activity"/>
    <property type="evidence" value="ECO:0007669"/>
    <property type="project" value="UniProtKB-KW"/>
</dbReference>
<feature type="domain" description="Putative restriction endonuclease" evidence="1">
    <location>
        <begin position="1"/>
        <end position="106"/>
    </location>
</feature>
<dbReference type="AlphaFoldDB" id="A0A852TU23"/>
<protein>
    <submittedName>
        <fullName evidence="2">Uma2 family endonuclease</fullName>
    </submittedName>
</protein>
<dbReference type="Proteomes" id="UP000589036">
    <property type="component" value="Unassembled WGS sequence"/>
</dbReference>
<accession>A0A852TU23</accession>
<dbReference type="InterPro" id="IPR012296">
    <property type="entry name" value="Nuclease_put_TT1808"/>
</dbReference>
<dbReference type="CDD" id="cd06260">
    <property type="entry name" value="DUF820-like"/>
    <property type="match status" value="1"/>
</dbReference>
<name>A0A852TU23_9ACTN</name>
<gene>
    <name evidence="2" type="ORF">HDA32_002558</name>
</gene>
<dbReference type="Pfam" id="PF05685">
    <property type="entry name" value="Uma2"/>
    <property type="match status" value="1"/>
</dbReference>
<dbReference type="InterPro" id="IPR011335">
    <property type="entry name" value="Restrct_endonuc-II-like"/>
</dbReference>